<dbReference type="OrthoDB" id="3212378at2759"/>
<dbReference type="STRING" id="599839.J4GPL5"/>
<dbReference type="InParanoid" id="J4GPL5"/>
<organism evidence="1 2">
    <name type="scientific">Fibroporia radiculosa</name>
    <dbReference type="NCBI Taxonomy" id="599839"/>
    <lineage>
        <taxon>Eukaryota</taxon>
        <taxon>Fungi</taxon>
        <taxon>Dikarya</taxon>
        <taxon>Basidiomycota</taxon>
        <taxon>Agaricomycotina</taxon>
        <taxon>Agaricomycetes</taxon>
        <taxon>Polyporales</taxon>
        <taxon>Fibroporiaceae</taxon>
        <taxon>Fibroporia</taxon>
    </lineage>
</organism>
<reference evidence="1 2" key="1">
    <citation type="journal article" date="2012" name="Appl. Environ. Microbiol.">
        <title>Short-read sequencing for genomic analysis of the brown rot fungus Fibroporia radiculosa.</title>
        <authorList>
            <person name="Tang J.D."/>
            <person name="Perkins A.D."/>
            <person name="Sonstegard T.S."/>
            <person name="Schroeder S.G."/>
            <person name="Burgess S.C."/>
            <person name="Diehl S.V."/>
        </authorList>
    </citation>
    <scope>NUCLEOTIDE SEQUENCE [LARGE SCALE GENOMIC DNA]</scope>
    <source>
        <strain evidence="1 2">TFFH 294</strain>
    </source>
</reference>
<evidence type="ECO:0000313" key="1">
    <source>
        <dbReference type="EMBL" id="CCM02555.1"/>
    </source>
</evidence>
<dbReference type="AlphaFoldDB" id="J4GPL5"/>
<dbReference type="GeneID" id="24097466"/>
<dbReference type="EMBL" id="HE797086">
    <property type="protein sequence ID" value="CCM02555.1"/>
    <property type="molecule type" value="Genomic_DNA"/>
</dbReference>
<keyword evidence="2" id="KW-1185">Reference proteome</keyword>
<protein>
    <submittedName>
        <fullName evidence="1">Uncharacterized protein</fullName>
    </submittedName>
</protein>
<dbReference type="RefSeq" id="XP_012181838.1">
    <property type="nucleotide sequence ID" value="XM_012326448.1"/>
</dbReference>
<name>J4GPL5_9APHY</name>
<dbReference type="Proteomes" id="UP000006352">
    <property type="component" value="Unassembled WGS sequence"/>
</dbReference>
<evidence type="ECO:0000313" key="2">
    <source>
        <dbReference type="Proteomes" id="UP000006352"/>
    </source>
</evidence>
<gene>
    <name evidence="1" type="ORF">FIBRA_04658</name>
</gene>
<sequence>MQSQFQPTSATQAKDKHYMQLSHSLARLSHAVSHTADLCELLQLNLDAMQTLAASHAAQFMTVAAQLNTEPEDGGNDC</sequence>
<proteinExistence type="predicted"/>
<accession>J4GPL5</accession>
<dbReference type="HOGENOM" id="CLU_189312_0_0_1"/>